<evidence type="ECO:0000313" key="2">
    <source>
        <dbReference type="Proteomes" id="UP001310890"/>
    </source>
</evidence>
<reference evidence="1" key="1">
    <citation type="submission" date="2023-08" db="EMBL/GenBank/DDBJ databases">
        <title>Black Yeasts Isolated from many extreme environments.</title>
        <authorList>
            <person name="Coleine C."/>
            <person name="Stajich J.E."/>
            <person name="Selbmann L."/>
        </authorList>
    </citation>
    <scope>NUCLEOTIDE SEQUENCE</scope>
    <source>
        <strain evidence="1">CCFEE 5401</strain>
    </source>
</reference>
<organism evidence="1 2">
    <name type="scientific">Meristemomyces frigidus</name>
    <dbReference type="NCBI Taxonomy" id="1508187"/>
    <lineage>
        <taxon>Eukaryota</taxon>
        <taxon>Fungi</taxon>
        <taxon>Dikarya</taxon>
        <taxon>Ascomycota</taxon>
        <taxon>Pezizomycotina</taxon>
        <taxon>Dothideomycetes</taxon>
        <taxon>Dothideomycetidae</taxon>
        <taxon>Mycosphaerellales</taxon>
        <taxon>Teratosphaeriaceae</taxon>
        <taxon>Meristemomyces</taxon>
    </lineage>
</organism>
<dbReference type="EMBL" id="JAVRRL010000111">
    <property type="protein sequence ID" value="KAK5107673.1"/>
    <property type="molecule type" value="Genomic_DNA"/>
</dbReference>
<proteinExistence type="predicted"/>
<accession>A0AAN7YC25</accession>
<dbReference type="Proteomes" id="UP001310890">
    <property type="component" value="Unassembled WGS sequence"/>
</dbReference>
<dbReference type="AlphaFoldDB" id="A0AAN7YC25"/>
<comment type="caution">
    <text evidence="1">The sequence shown here is derived from an EMBL/GenBank/DDBJ whole genome shotgun (WGS) entry which is preliminary data.</text>
</comment>
<sequence>MVIVSPFEANNLLARKQDIPNVAMHVYKPRISLSYPAFDDLDCLIFPARVIAPHIPTPLLVQLNLFAGQLYFTSYQTYLDTCEFLDIPTEGATEGTGSSPSPVGFFKSLMGKVRRDGERIGKPHMGRLLNGGLLREEDFM</sequence>
<protein>
    <submittedName>
        <fullName evidence="1">Uncharacterized protein</fullName>
    </submittedName>
</protein>
<gene>
    <name evidence="1" type="ORF">LTR62_000908</name>
</gene>
<evidence type="ECO:0000313" key="1">
    <source>
        <dbReference type="EMBL" id="KAK5107673.1"/>
    </source>
</evidence>
<name>A0AAN7YC25_9PEZI</name>